<proteinExistence type="predicted"/>
<gene>
    <name evidence="1" type="ORF">HAX54_050557</name>
</gene>
<organism evidence="1 2">
    <name type="scientific">Datura stramonium</name>
    <name type="common">Jimsonweed</name>
    <name type="synonym">Common thornapple</name>
    <dbReference type="NCBI Taxonomy" id="4076"/>
    <lineage>
        <taxon>Eukaryota</taxon>
        <taxon>Viridiplantae</taxon>
        <taxon>Streptophyta</taxon>
        <taxon>Embryophyta</taxon>
        <taxon>Tracheophyta</taxon>
        <taxon>Spermatophyta</taxon>
        <taxon>Magnoliopsida</taxon>
        <taxon>eudicotyledons</taxon>
        <taxon>Gunneridae</taxon>
        <taxon>Pentapetalae</taxon>
        <taxon>asterids</taxon>
        <taxon>lamiids</taxon>
        <taxon>Solanales</taxon>
        <taxon>Solanaceae</taxon>
        <taxon>Solanoideae</taxon>
        <taxon>Datureae</taxon>
        <taxon>Datura</taxon>
    </lineage>
</organism>
<name>A0ABS8WPD4_DATST</name>
<feature type="non-terminal residue" evidence="1">
    <location>
        <position position="89"/>
    </location>
</feature>
<accession>A0ABS8WPD4</accession>
<dbReference type="EMBL" id="JACEIK010008867">
    <property type="protein sequence ID" value="MCE3051712.1"/>
    <property type="molecule type" value="Genomic_DNA"/>
</dbReference>
<keyword evidence="2" id="KW-1185">Reference proteome</keyword>
<comment type="caution">
    <text evidence="1">The sequence shown here is derived from an EMBL/GenBank/DDBJ whole genome shotgun (WGS) entry which is preliminary data.</text>
</comment>
<dbReference type="Proteomes" id="UP000823775">
    <property type="component" value="Unassembled WGS sequence"/>
</dbReference>
<protein>
    <submittedName>
        <fullName evidence="1">Uncharacterized protein</fullName>
    </submittedName>
</protein>
<sequence>GGEECGFGREENERGEGSCMLFFRRWREGIGGRAVVVGEERERGRPSFWWSGRLGRKWGERKRGDRGGEVSTLVSGECVARRNGEKGER</sequence>
<evidence type="ECO:0000313" key="2">
    <source>
        <dbReference type="Proteomes" id="UP000823775"/>
    </source>
</evidence>
<evidence type="ECO:0000313" key="1">
    <source>
        <dbReference type="EMBL" id="MCE3051712.1"/>
    </source>
</evidence>
<reference evidence="1 2" key="1">
    <citation type="journal article" date="2021" name="BMC Genomics">
        <title>Datura genome reveals duplications of psychoactive alkaloid biosynthetic genes and high mutation rate following tissue culture.</title>
        <authorList>
            <person name="Rajewski A."/>
            <person name="Carter-House D."/>
            <person name="Stajich J."/>
            <person name="Litt A."/>
        </authorList>
    </citation>
    <scope>NUCLEOTIDE SEQUENCE [LARGE SCALE GENOMIC DNA]</scope>
    <source>
        <strain evidence="1">AR-01</strain>
    </source>
</reference>
<feature type="non-terminal residue" evidence="1">
    <location>
        <position position="1"/>
    </location>
</feature>